<name>A0A814Z3W6_9BILA</name>
<reference evidence="1" key="1">
    <citation type="submission" date="2021-02" db="EMBL/GenBank/DDBJ databases">
        <authorList>
            <person name="Nowell W R."/>
        </authorList>
    </citation>
    <scope>NUCLEOTIDE SEQUENCE</scope>
</reference>
<dbReference type="EMBL" id="CAJNOU010001670">
    <property type="protein sequence ID" value="CAF1237260.1"/>
    <property type="molecule type" value="Genomic_DNA"/>
</dbReference>
<protein>
    <submittedName>
        <fullName evidence="1">Uncharacterized protein</fullName>
    </submittedName>
</protein>
<gene>
    <name evidence="1" type="ORF">SEV965_LOCUS23025</name>
</gene>
<evidence type="ECO:0000313" key="2">
    <source>
        <dbReference type="Proteomes" id="UP000663889"/>
    </source>
</evidence>
<dbReference type="InterPro" id="IPR052220">
    <property type="entry name" value="METTL25"/>
</dbReference>
<dbReference type="Proteomes" id="UP000663889">
    <property type="component" value="Unassembled WGS sequence"/>
</dbReference>
<dbReference type="PANTHER" id="PTHR12496">
    <property type="entry name" value="CGI-41 METHYLTRANSFERASE"/>
    <property type="match status" value="1"/>
</dbReference>
<evidence type="ECO:0000313" key="1">
    <source>
        <dbReference type="EMBL" id="CAF1237260.1"/>
    </source>
</evidence>
<sequence length="383" mass="45308">MTEEIFIGIRDFPQPYLPLLNIHNLDYLNCDHWNTYVPEWVRQEERIDFYNLFEQPYEIVEWKRKIEQITYTRTKFEEQILQEKHKNKPKSYKKHKSNIYESKKEHQVEILAPIINQLANMTHANSIIDYDRNVLGIESCEATIHNNLSKYQQELYDHIKYKSTSTIVNSETNFGELFYQTLHCCSSSFLLSPIINQLANMAHANSIIDYKSGRDYLGVKISHDYDRNVLGIESCEATVHSNLSKYQKELYDHIKYKSTSTIVNSETNFGELFYQTLHCCSSSFLLYYCNKNDPCSFTLSHRLIHKKQTKLDRNARMLPVHPFETNKADQTLNAGVWYRVLMQVLLVEVDRLTTSLQHIKLRKLTKKSLTYEEYVWKALDKLN</sequence>
<accession>A0A814Z3W6</accession>
<proteinExistence type="predicted"/>
<comment type="caution">
    <text evidence="1">The sequence shown here is derived from an EMBL/GenBank/DDBJ whole genome shotgun (WGS) entry which is preliminary data.</text>
</comment>
<organism evidence="1 2">
    <name type="scientific">Rotaria sordida</name>
    <dbReference type="NCBI Taxonomy" id="392033"/>
    <lineage>
        <taxon>Eukaryota</taxon>
        <taxon>Metazoa</taxon>
        <taxon>Spiralia</taxon>
        <taxon>Gnathifera</taxon>
        <taxon>Rotifera</taxon>
        <taxon>Eurotatoria</taxon>
        <taxon>Bdelloidea</taxon>
        <taxon>Philodinida</taxon>
        <taxon>Philodinidae</taxon>
        <taxon>Rotaria</taxon>
    </lineage>
</organism>
<dbReference type="PANTHER" id="PTHR12496:SF0">
    <property type="entry name" value="METHYLTRANSFERASE DOMAIN-CONTAINING PROTEIN"/>
    <property type="match status" value="1"/>
</dbReference>
<dbReference type="AlphaFoldDB" id="A0A814Z3W6"/>